<keyword evidence="3" id="KW-1185">Reference proteome</keyword>
<feature type="compositionally biased region" description="Gly residues" evidence="1">
    <location>
        <begin position="1"/>
        <end position="12"/>
    </location>
</feature>
<evidence type="ECO:0000256" key="1">
    <source>
        <dbReference type="SAM" id="MobiDB-lite"/>
    </source>
</evidence>
<name>A0AA39SED7_ACESA</name>
<feature type="compositionally biased region" description="Polar residues" evidence="1">
    <location>
        <begin position="40"/>
        <end position="56"/>
    </location>
</feature>
<gene>
    <name evidence="2" type="ORF">LWI29_022826</name>
</gene>
<dbReference type="AlphaFoldDB" id="A0AA39SED7"/>
<feature type="region of interest" description="Disordered" evidence="1">
    <location>
        <begin position="1"/>
        <end position="56"/>
    </location>
</feature>
<sequence>MDGGKELVGGNGRIRDAQGVNGVEETTIEMGNTRERMMITRQQESPSSGERSYQADGNTFCSSKIYQKLALSSPLYYPRTKEEEKLMTADDILSPKWYLFPNKPQKQEVLKFSTIADINRVSSTLLAKLSTDAEKQT</sequence>
<proteinExistence type="predicted"/>
<dbReference type="EMBL" id="JAUESC010000380">
    <property type="protein sequence ID" value="KAK0592642.1"/>
    <property type="molecule type" value="Genomic_DNA"/>
</dbReference>
<protein>
    <submittedName>
        <fullName evidence="2">Uncharacterized protein</fullName>
    </submittedName>
</protein>
<reference evidence="2" key="1">
    <citation type="journal article" date="2022" name="Plant J.">
        <title>Strategies of tolerance reflected in two North American maple genomes.</title>
        <authorList>
            <person name="McEvoy S.L."/>
            <person name="Sezen U.U."/>
            <person name="Trouern-Trend A."/>
            <person name="McMahon S.M."/>
            <person name="Schaberg P.G."/>
            <person name="Yang J."/>
            <person name="Wegrzyn J.L."/>
            <person name="Swenson N.G."/>
        </authorList>
    </citation>
    <scope>NUCLEOTIDE SEQUENCE</scope>
    <source>
        <strain evidence="2">NS2018</strain>
    </source>
</reference>
<evidence type="ECO:0000313" key="3">
    <source>
        <dbReference type="Proteomes" id="UP001168877"/>
    </source>
</evidence>
<accession>A0AA39SED7</accession>
<evidence type="ECO:0000313" key="2">
    <source>
        <dbReference type="EMBL" id="KAK0592642.1"/>
    </source>
</evidence>
<organism evidence="2 3">
    <name type="scientific">Acer saccharum</name>
    <name type="common">Sugar maple</name>
    <dbReference type="NCBI Taxonomy" id="4024"/>
    <lineage>
        <taxon>Eukaryota</taxon>
        <taxon>Viridiplantae</taxon>
        <taxon>Streptophyta</taxon>
        <taxon>Embryophyta</taxon>
        <taxon>Tracheophyta</taxon>
        <taxon>Spermatophyta</taxon>
        <taxon>Magnoliopsida</taxon>
        <taxon>eudicotyledons</taxon>
        <taxon>Gunneridae</taxon>
        <taxon>Pentapetalae</taxon>
        <taxon>rosids</taxon>
        <taxon>malvids</taxon>
        <taxon>Sapindales</taxon>
        <taxon>Sapindaceae</taxon>
        <taxon>Hippocastanoideae</taxon>
        <taxon>Acereae</taxon>
        <taxon>Acer</taxon>
    </lineage>
</organism>
<dbReference type="Proteomes" id="UP001168877">
    <property type="component" value="Unassembled WGS sequence"/>
</dbReference>
<comment type="caution">
    <text evidence="2">The sequence shown here is derived from an EMBL/GenBank/DDBJ whole genome shotgun (WGS) entry which is preliminary data.</text>
</comment>
<reference evidence="2" key="2">
    <citation type="submission" date="2023-06" db="EMBL/GenBank/DDBJ databases">
        <authorList>
            <person name="Swenson N.G."/>
            <person name="Wegrzyn J.L."/>
            <person name="Mcevoy S.L."/>
        </authorList>
    </citation>
    <scope>NUCLEOTIDE SEQUENCE</scope>
    <source>
        <strain evidence="2">NS2018</strain>
        <tissue evidence="2">Leaf</tissue>
    </source>
</reference>